<evidence type="ECO:0000256" key="15">
    <source>
        <dbReference type="ARBA" id="ARBA00093188"/>
    </source>
</evidence>
<keyword evidence="9" id="KW-0479">Metal-binding</keyword>
<keyword evidence="6 18" id="KW-0808">Transferase</keyword>
<dbReference type="InterPro" id="IPR002905">
    <property type="entry name" value="Trm1"/>
</dbReference>
<dbReference type="Gene3D" id="3.40.50.150">
    <property type="entry name" value="Vaccinia Virus protein VP39"/>
    <property type="match status" value="1"/>
</dbReference>
<keyword evidence="4 18" id="KW-0820">tRNA-binding</keyword>
<dbReference type="GO" id="GO:0008270">
    <property type="term" value="F:zinc ion binding"/>
    <property type="evidence" value="ECO:0007669"/>
    <property type="project" value="UniProtKB-KW"/>
</dbReference>
<dbReference type="OrthoDB" id="6349953at2759"/>
<comment type="caution">
    <text evidence="21">The sequence shown here is derived from an EMBL/GenBank/DDBJ whole genome shotgun (WGS) entry which is preliminary data.</text>
</comment>
<evidence type="ECO:0000256" key="17">
    <source>
        <dbReference type="ARBA" id="ARBA00093671"/>
    </source>
</evidence>
<name>A0A7L1DLE6_9PASS</name>
<evidence type="ECO:0000256" key="13">
    <source>
        <dbReference type="ARBA" id="ARBA00022884"/>
    </source>
</evidence>
<evidence type="ECO:0000256" key="2">
    <source>
        <dbReference type="ARBA" id="ARBA00022499"/>
    </source>
</evidence>
<keyword evidence="2" id="KW-1017">Isopeptide bond</keyword>
<protein>
    <recommendedName>
        <fullName evidence="16">tRNA (guanine(27)-N(2))-dimethyltransferase</fullName>
    </recommendedName>
    <alternativeName>
        <fullName evidence="17">tRNA methyltransferase 1-like protein</fullName>
    </alternativeName>
</protein>
<evidence type="ECO:0000256" key="7">
    <source>
        <dbReference type="ARBA" id="ARBA00022691"/>
    </source>
</evidence>
<evidence type="ECO:0000256" key="6">
    <source>
        <dbReference type="ARBA" id="ARBA00022679"/>
    </source>
</evidence>
<feature type="domain" description="C2H2-type" evidence="20">
    <location>
        <begin position="143"/>
        <end position="163"/>
    </location>
</feature>
<evidence type="ECO:0000256" key="12">
    <source>
        <dbReference type="ARBA" id="ARBA00022843"/>
    </source>
</evidence>
<keyword evidence="8 18" id="KW-0819">tRNA processing</keyword>
<keyword evidence="10" id="KW-0863">Zinc-finger</keyword>
<evidence type="ECO:0000256" key="9">
    <source>
        <dbReference type="ARBA" id="ARBA00022723"/>
    </source>
</evidence>
<dbReference type="SMART" id="SM00355">
    <property type="entry name" value="ZnF_C2H2"/>
    <property type="match status" value="2"/>
</dbReference>
<dbReference type="GO" id="GO:0005730">
    <property type="term" value="C:nucleolus"/>
    <property type="evidence" value="ECO:0007669"/>
    <property type="project" value="UniProtKB-SubCell"/>
</dbReference>
<dbReference type="AlphaFoldDB" id="A0A7L1DLE6"/>
<evidence type="ECO:0000256" key="10">
    <source>
        <dbReference type="ARBA" id="ARBA00022771"/>
    </source>
</evidence>
<dbReference type="GO" id="GO:0016423">
    <property type="term" value="F:tRNA (guanine) methyltransferase activity"/>
    <property type="evidence" value="ECO:0007669"/>
    <property type="project" value="InterPro"/>
</dbReference>
<evidence type="ECO:0000256" key="11">
    <source>
        <dbReference type="ARBA" id="ARBA00022833"/>
    </source>
</evidence>
<keyword evidence="7 18" id="KW-0949">S-adenosyl-L-methionine</keyword>
<gene>
    <name evidence="21" type="primary">Trmt1l</name>
    <name evidence="21" type="ORF">SERLUN_R14584</name>
</gene>
<dbReference type="FunFam" id="3.30.56.70:FF:000001">
    <property type="entry name" value="tRNA (guanine(26)-N(2))-dimethyltransferase"/>
    <property type="match status" value="1"/>
</dbReference>
<feature type="compositionally biased region" description="Basic and acidic residues" evidence="19">
    <location>
        <begin position="17"/>
        <end position="39"/>
    </location>
</feature>
<evidence type="ECO:0000256" key="4">
    <source>
        <dbReference type="ARBA" id="ARBA00022555"/>
    </source>
</evidence>
<evidence type="ECO:0000256" key="1">
    <source>
        <dbReference type="ARBA" id="ARBA00004604"/>
    </source>
</evidence>
<evidence type="ECO:0000313" key="22">
    <source>
        <dbReference type="Proteomes" id="UP000553648"/>
    </source>
</evidence>
<dbReference type="FunFam" id="3.40.50.150:FF:000098">
    <property type="entry name" value="Trmt1-like isoform 1"/>
    <property type="match status" value="1"/>
</dbReference>
<keyword evidence="3" id="KW-0597">Phosphoprotein</keyword>
<dbReference type="InterPro" id="IPR042296">
    <property type="entry name" value="tRNA_met_Trm1_C"/>
</dbReference>
<keyword evidence="22" id="KW-1185">Reference proteome</keyword>
<evidence type="ECO:0000256" key="19">
    <source>
        <dbReference type="SAM" id="MobiDB-lite"/>
    </source>
</evidence>
<evidence type="ECO:0000256" key="5">
    <source>
        <dbReference type="ARBA" id="ARBA00022603"/>
    </source>
</evidence>
<dbReference type="InterPro" id="IPR029063">
    <property type="entry name" value="SAM-dependent_MTases_sf"/>
</dbReference>
<dbReference type="Pfam" id="PF02005">
    <property type="entry name" value="TRM"/>
    <property type="match status" value="2"/>
</dbReference>
<evidence type="ECO:0000256" key="16">
    <source>
        <dbReference type="ARBA" id="ARBA00093642"/>
    </source>
</evidence>
<feature type="non-terminal residue" evidence="21">
    <location>
        <position position="707"/>
    </location>
</feature>
<dbReference type="GO" id="GO:0002940">
    <property type="term" value="P:tRNA N2-guanine methylation"/>
    <property type="evidence" value="ECO:0007669"/>
    <property type="project" value="TreeGrafter"/>
</dbReference>
<keyword evidence="12" id="KW-0832">Ubl conjugation</keyword>
<dbReference type="GO" id="GO:0000049">
    <property type="term" value="F:tRNA binding"/>
    <property type="evidence" value="ECO:0007669"/>
    <property type="project" value="UniProtKB-UniRule"/>
</dbReference>
<comment type="subcellular location">
    <subcellularLocation>
        <location evidence="1">Nucleus</location>
        <location evidence="1">Nucleolus</location>
    </subcellularLocation>
</comment>
<comment type="similarity">
    <text evidence="18">Belongs to the class I-like SAM-binding methyltransferase superfamily. Trm1 family.</text>
</comment>
<evidence type="ECO:0000256" key="14">
    <source>
        <dbReference type="ARBA" id="ARBA00023242"/>
    </source>
</evidence>
<evidence type="ECO:0000256" key="3">
    <source>
        <dbReference type="ARBA" id="ARBA00022553"/>
    </source>
</evidence>
<feature type="region of interest" description="Disordered" evidence="19">
    <location>
        <begin position="15"/>
        <end position="42"/>
    </location>
</feature>
<sequence>DGVVVSEKVKSNNLDVKIPESDLETEGKGTEEEPTRESDSNILDVSLDYPRDKHISIQRYLSDLEKLADLREDKKKPCPLCPEEKFKACYSHKLRRHLQNLHWKVSVEFKGYRMCICHLPCLPVKPNLAGDQTVSKMGAHYHCIICSATITRRTDMIGHINRHVNKGETESRFITVRAPPTEVVKESATDVQVLPNHSTPQKTDSYFNPKMKLNRQLIFCALAVLAEERKPIECLDAFGATGIMGLQWAKHLRNSVKVTINDCNEKSVTIIKENCLLNKMKVKLNIKEEGNDETVGDGEENTGTIEVTKMDANVIMHLRSFDFIHLDPFGTCVNYLDSAFRNVRNLGIVSLTSTDISSLYAKAQHVALRHYGCNIVRTEYYKELAARIVIAAVTRAAARCNKGIEVLLAVALEHFVLVVVRVLRGPSTADDSAKKIRYLLHCQWCEERIFQKEGNMVEENPYQQLPCDCHGSMPGRTAVLLGPLWSGALFNTGFLRRMLLEAVQYGLDEAQPLLKTLICEAECTTSKHFSTHGPGDENKQEECGVYIKTSNTSAEPYLVHGKRKGEDVVRSVAKRARAEHSAEHPAFYYNVHRHSLRGMNMPKLNKFLTYLSEAGYRVSRTHFDPMGVRTNAPLAQFKTVLLKYSTPTYTVGQADGPVHLPGDAHVGEEAPAAADTKAEDAEFPEDEKCGVAAAVSTHSSPPHCAAD</sequence>
<dbReference type="PANTHER" id="PTHR10631:SF1">
    <property type="entry name" value="TRMT1-LIKE PROTEIN"/>
    <property type="match status" value="1"/>
</dbReference>
<dbReference type="PROSITE" id="PS51626">
    <property type="entry name" value="SAM_MT_TRM1"/>
    <property type="match status" value="1"/>
</dbReference>
<dbReference type="PROSITE" id="PS00028">
    <property type="entry name" value="ZINC_FINGER_C2H2_1"/>
    <property type="match status" value="1"/>
</dbReference>
<dbReference type="SUPFAM" id="SSF53335">
    <property type="entry name" value="S-adenosyl-L-methionine-dependent methyltransferases"/>
    <property type="match status" value="1"/>
</dbReference>
<proteinExistence type="inferred from homology"/>
<dbReference type="InterPro" id="IPR013087">
    <property type="entry name" value="Znf_C2H2_type"/>
</dbReference>
<dbReference type="Proteomes" id="UP000553648">
    <property type="component" value="Unassembled WGS sequence"/>
</dbReference>
<keyword evidence="5 18" id="KW-0489">Methyltransferase</keyword>
<comment type="catalytic activity">
    <reaction evidence="15">
        <text>guanosine(27) in tRNA(Tyr) + 2 S-adenosyl-L-methionine = N(2)-dimethylguanosine(27) in tRNA(Tyr) + 2 S-adenosyl-L-homocysteine + 2 H(+)</text>
        <dbReference type="Rhea" id="RHEA:83895"/>
        <dbReference type="Rhea" id="RHEA-COMP:20240"/>
        <dbReference type="Rhea" id="RHEA-COMP:20241"/>
        <dbReference type="ChEBI" id="CHEBI:15378"/>
        <dbReference type="ChEBI" id="CHEBI:57856"/>
        <dbReference type="ChEBI" id="CHEBI:59789"/>
        <dbReference type="ChEBI" id="CHEBI:74269"/>
        <dbReference type="ChEBI" id="CHEBI:74513"/>
    </reaction>
    <physiologicalReaction direction="left-to-right" evidence="15">
        <dbReference type="Rhea" id="RHEA:83896"/>
    </physiologicalReaction>
</comment>
<evidence type="ECO:0000313" key="21">
    <source>
        <dbReference type="EMBL" id="NXM77585.1"/>
    </source>
</evidence>
<dbReference type="EMBL" id="VXBA01005557">
    <property type="protein sequence ID" value="NXM77585.1"/>
    <property type="molecule type" value="Genomic_DNA"/>
</dbReference>
<feature type="non-terminal residue" evidence="21">
    <location>
        <position position="1"/>
    </location>
</feature>
<evidence type="ECO:0000256" key="18">
    <source>
        <dbReference type="PROSITE-ProRule" id="PRU00958"/>
    </source>
</evidence>
<organism evidence="21 22">
    <name type="scientific">Serilophus lunatus</name>
    <name type="common">silver-breasted broadbill</name>
    <dbReference type="NCBI Taxonomy" id="239386"/>
    <lineage>
        <taxon>Eukaryota</taxon>
        <taxon>Metazoa</taxon>
        <taxon>Chordata</taxon>
        <taxon>Craniata</taxon>
        <taxon>Vertebrata</taxon>
        <taxon>Euteleostomi</taxon>
        <taxon>Archelosauria</taxon>
        <taxon>Archosauria</taxon>
        <taxon>Dinosauria</taxon>
        <taxon>Saurischia</taxon>
        <taxon>Theropoda</taxon>
        <taxon>Coelurosauria</taxon>
        <taxon>Aves</taxon>
        <taxon>Neognathae</taxon>
        <taxon>Neoaves</taxon>
        <taxon>Telluraves</taxon>
        <taxon>Australaves</taxon>
        <taxon>Passeriformes</taxon>
        <taxon>Eurylaimidae</taxon>
        <taxon>Serilophus</taxon>
    </lineage>
</organism>
<keyword evidence="11" id="KW-0862">Zinc</keyword>
<dbReference type="PANTHER" id="PTHR10631">
    <property type="entry name" value="N 2 ,N 2 -DIMETHYLGUANOSINE TRNA METHYLTRANSFERASE"/>
    <property type="match status" value="1"/>
</dbReference>
<reference evidence="21 22" key="1">
    <citation type="submission" date="2019-09" db="EMBL/GenBank/DDBJ databases">
        <title>Bird 10,000 Genomes (B10K) Project - Family phase.</title>
        <authorList>
            <person name="Zhang G."/>
        </authorList>
    </citation>
    <scope>NUCLEOTIDE SEQUENCE [LARGE SCALE GENOMIC DNA]</scope>
    <source>
        <strain evidence="21">B10K-DU-002-03</strain>
        <tissue evidence="21">Muscle</tissue>
    </source>
</reference>
<evidence type="ECO:0000259" key="20">
    <source>
        <dbReference type="PROSITE" id="PS00028"/>
    </source>
</evidence>
<dbReference type="Gene3D" id="3.30.56.70">
    <property type="entry name" value="N2,N2-dimethylguanosine tRNA methyltransferase, C-terminal domain"/>
    <property type="match status" value="1"/>
</dbReference>
<keyword evidence="13 18" id="KW-0694">RNA-binding</keyword>
<evidence type="ECO:0000256" key="8">
    <source>
        <dbReference type="ARBA" id="ARBA00022694"/>
    </source>
</evidence>
<accession>A0A7L1DLE6</accession>
<keyword evidence="14" id="KW-0539">Nucleus</keyword>